<feature type="non-terminal residue" evidence="2">
    <location>
        <position position="1"/>
    </location>
</feature>
<gene>
    <name evidence="2" type="ORF">BaRGS_00031004</name>
</gene>
<evidence type="ECO:0000313" key="2">
    <source>
        <dbReference type="EMBL" id="KAK7477716.1"/>
    </source>
</evidence>
<name>A0ABD0JS52_9CAEN</name>
<feature type="region of interest" description="Disordered" evidence="1">
    <location>
        <begin position="20"/>
        <end position="51"/>
    </location>
</feature>
<comment type="caution">
    <text evidence="2">The sequence shown here is derived from an EMBL/GenBank/DDBJ whole genome shotgun (WGS) entry which is preliminary data.</text>
</comment>
<accession>A0ABD0JS52</accession>
<dbReference type="Proteomes" id="UP001519460">
    <property type="component" value="Unassembled WGS sequence"/>
</dbReference>
<keyword evidence="3" id="KW-1185">Reference proteome</keyword>
<proteinExistence type="predicted"/>
<dbReference type="EMBL" id="JACVVK020000342">
    <property type="protein sequence ID" value="KAK7477716.1"/>
    <property type="molecule type" value="Genomic_DNA"/>
</dbReference>
<organism evidence="2 3">
    <name type="scientific">Batillaria attramentaria</name>
    <dbReference type="NCBI Taxonomy" id="370345"/>
    <lineage>
        <taxon>Eukaryota</taxon>
        <taxon>Metazoa</taxon>
        <taxon>Spiralia</taxon>
        <taxon>Lophotrochozoa</taxon>
        <taxon>Mollusca</taxon>
        <taxon>Gastropoda</taxon>
        <taxon>Caenogastropoda</taxon>
        <taxon>Sorbeoconcha</taxon>
        <taxon>Cerithioidea</taxon>
        <taxon>Batillariidae</taxon>
        <taxon>Batillaria</taxon>
    </lineage>
</organism>
<feature type="compositionally biased region" description="Low complexity" evidence="1">
    <location>
        <begin position="36"/>
        <end position="50"/>
    </location>
</feature>
<evidence type="ECO:0000256" key="1">
    <source>
        <dbReference type="SAM" id="MobiDB-lite"/>
    </source>
</evidence>
<dbReference type="AlphaFoldDB" id="A0ABD0JS52"/>
<sequence length="94" mass="9987">IDSHEVRQGEVITRQSRVPNSFGAHFLPPKKQRGKTATVVPSPSSASATSFQDIDPFLVTTHVGGNPDDESQTGLSSIKQPVAGHPEFVVLPGI</sequence>
<evidence type="ECO:0000313" key="3">
    <source>
        <dbReference type="Proteomes" id="UP001519460"/>
    </source>
</evidence>
<protein>
    <submittedName>
        <fullName evidence="2">Uncharacterized protein</fullName>
    </submittedName>
</protein>
<reference evidence="2 3" key="1">
    <citation type="journal article" date="2023" name="Sci. Data">
        <title>Genome assembly of the Korean intertidal mud-creeper Batillaria attramentaria.</title>
        <authorList>
            <person name="Patra A.K."/>
            <person name="Ho P.T."/>
            <person name="Jun S."/>
            <person name="Lee S.J."/>
            <person name="Kim Y."/>
            <person name="Won Y.J."/>
        </authorList>
    </citation>
    <scope>NUCLEOTIDE SEQUENCE [LARGE SCALE GENOMIC DNA]</scope>
    <source>
        <strain evidence="2">Wonlab-2016</strain>
    </source>
</reference>